<dbReference type="EMBL" id="MAHX01000002">
    <property type="protein sequence ID" value="OPC69605.1"/>
    <property type="molecule type" value="Genomic_DNA"/>
</dbReference>
<dbReference type="InterPro" id="IPR016181">
    <property type="entry name" value="Acyl_CoA_acyltransferase"/>
</dbReference>
<gene>
    <name evidence="2" type="ORF">BAZ10_17085</name>
</gene>
<proteinExistence type="predicted"/>
<comment type="caution">
    <text evidence="2">The sequence shown here is derived from an EMBL/GenBank/DDBJ whole genome shotgun (WGS) entry which is preliminary data.</text>
</comment>
<accession>A0A1T3MYB7</accession>
<dbReference type="GO" id="GO:0016747">
    <property type="term" value="F:acyltransferase activity, transferring groups other than amino-acyl groups"/>
    <property type="evidence" value="ECO:0007669"/>
    <property type="project" value="InterPro"/>
</dbReference>
<dbReference type="SUPFAM" id="SSF55729">
    <property type="entry name" value="Acyl-CoA N-acyltransferases (Nat)"/>
    <property type="match status" value="1"/>
</dbReference>
<dbReference type="Gene3D" id="3.40.630.30">
    <property type="match status" value="1"/>
</dbReference>
<name>A0A1T3MYB7_9FLAO</name>
<reference evidence="2 3" key="1">
    <citation type="submission" date="2016-06" db="EMBL/GenBank/DDBJ databases">
        <title>Revisiting the taxonomy of the Elizabethkingia Genus based on Whole-Genome Sequencing, Optical Mapping, and MALDI-TOF.</title>
        <authorList>
            <person name="Nicholson A.C."/>
        </authorList>
    </citation>
    <scope>NUCLEOTIDE SEQUENCE [LARGE SCALE GENOMIC DNA]</scope>
    <source>
        <strain evidence="2 3">G4070</strain>
    </source>
</reference>
<dbReference type="RefSeq" id="WP_078770317.1">
    <property type="nucleotide sequence ID" value="NZ_CBCSBR010000008.1"/>
</dbReference>
<dbReference type="Proteomes" id="UP000190813">
    <property type="component" value="Unassembled WGS sequence"/>
</dbReference>
<dbReference type="PROSITE" id="PS51186">
    <property type="entry name" value="GNAT"/>
    <property type="match status" value="1"/>
</dbReference>
<keyword evidence="2" id="KW-0808">Transferase</keyword>
<organism evidence="2 3">
    <name type="scientific">Elizabethkingia occulta</name>
    <dbReference type="NCBI Taxonomy" id="1867263"/>
    <lineage>
        <taxon>Bacteria</taxon>
        <taxon>Pseudomonadati</taxon>
        <taxon>Bacteroidota</taxon>
        <taxon>Flavobacteriia</taxon>
        <taxon>Flavobacteriales</taxon>
        <taxon>Weeksellaceae</taxon>
        <taxon>Elizabethkingia</taxon>
    </lineage>
</organism>
<evidence type="ECO:0000313" key="3">
    <source>
        <dbReference type="Proteomes" id="UP000190813"/>
    </source>
</evidence>
<protein>
    <submittedName>
        <fullName evidence="2">GNAT family acetyltransferase</fullName>
    </submittedName>
</protein>
<keyword evidence="3" id="KW-1185">Reference proteome</keyword>
<evidence type="ECO:0000259" key="1">
    <source>
        <dbReference type="PROSITE" id="PS51186"/>
    </source>
</evidence>
<evidence type="ECO:0000313" key="2">
    <source>
        <dbReference type="EMBL" id="OPC69605.1"/>
    </source>
</evidence>
<dbReference type="PANTHER" id="PTHR43792">
    <property type="entry name" value="GNAT FAMILY, PUTATIVE (AFU_ORTHOLOGUE AFUA_3G00765)-RELATED-RELATED"/>
    <property type="match status" value="1"/>
</dbReference>
<dbReference type="InterPro" id="IPR000182">
    <property type="entry name" value="GNAT_dom"/>
</dbReference>
<sequence>MSKIDMNSAVFPILKTERLTLRQLSIDDHQDIFALRSDSEINEFLGRQICETNEEAISFINKVNNNYKEGNSFYWAITLTETNTLVGTICLFDFSTENDSCEIGYELMKKFQGQGIMTEAVQVVIDYVFHTLKLEKILAVTHYKNQSSTNLLLKFDFVKSIETCKEDPELNIFTLSKECK</sequence>
<dbReference type="InterPro" id="IPR051531">
    <property type="entry name" value="N-acetyltransferase"/>
</dbReference>
<feature type="domain" description="N-acetyltransferase" evidence="1">
    <location>
        <begin position="19"/>
        <end position="180"/>
    </location>
</feature>
<dbReference type="AlphaFoldDB" id="A0A1T3MYB7"/>
<dbReference type="Pfam" id="PF13302">
    <property type="entry name" value="Acetyltransf_3"/>
    <property type="match status" value="1"/>
</dbReference>